<protein>
    <submittedName>
        <fullName evidence="1">Uncharacterized protein</fullName>
    </submittedName>
</protein>
<evidence type="ECO:0000313" key="2">
    <source>
        <dbReference type="Proteomes" id="UP000541558"/>
    </source>
</evidence>
<comment type="caution">
    <text evidence="1">The sequence shown here is derived from an EMBL/GenBank/DDBJ whole genome shotgun (WGS) entry which is preliminary data.</text>
</comment>
<dbReference type="EMBL" id="JAACJK010000164">
    <property type="protein sequence ID" value="KAF5324775.1"/>
    <property type="molecule type" value="Genomic_DNA"/>
</dbReference>
<evidence type="ECO:0000313" key="1">
    <source>
        <dbReference type="EMBL" id="KAF5324775.1"/>
    </source>
</evidence>
<sequence>MHYDLRRGWGCWPMMVEPISTPPKFEYLFCDVTWWMETFFAHLKGEDAFEVAQAMFSNVHRQCVGLYACTPACRHVRTAIAKLPISSWQFAGVTLGAKLECLEKAA</sequence>
<dbReference type="Proteomes" id="UP000541558">
    <property type="component" value="Unassembled WGS sequence"/>
</dbReference>
<organism evidence="1 2">
    <name type="scientific">Ephemerocybe angulata</name>
    <dbReference type="NCBI Taxonomy" id="980116"/>
    <lineage>
        <taxon>Eukaryota</taxon>
        <taxon>Fungi</taxon>
        <taxon>Dikarya</taxon>
        <taxon>Basidiomycota</taxon>
        <taxon>Agaricomycotina</taxon>
        <taxon>Agaricomycetes</taxon>
        <taxon>Agaricomycetidae</taxon>
        <taxon>Agaricales</taxon>
        <taxon>Agaricineae</taxon>
        <taxon>Psathyrellaceae</taxon>
        <taxon>Ephemerocybe</taxon>
    </lineage>
</organism>
<keyword evidence="2" id="KW-1185">Reference proteome</keyword>
<proteinExistence type="predicted"/>
<reference evidence="1 2" key="1">
    <citation type="journal article" date="2020" name="ISME J.">
        <title>Uncovering the hidden diversity of litter-decomposition mechanisms in mushroom-forming fungi.</title>
        <authorList>
            <person name="Floudas D."/>
            <person name="Bentzer J."/>
            <person name="Ahren D."/>
            <person name="Johansson T."/>
            <person name="Persson P."/>
            <person name="Tunlid A."/>
        </authorList>
    </citation>
    <scope>NUCLEOTIDE SEQUENCE [LARGE SCALE GENOMIC DNA]</scope>
    <source>
        <strain evidence="1 2">CBS 175.51</strain>
    </source>
</reference>
<accession>A0A8H5F5Q3</accession>
<name>A0A8H5F5Q3_9AGAR</name>
<gene>
    <name evidence="1" type="ORF">D9611_004097</name>
</gene>
<dbReference type="AlphaFoldDB" id="A0A8H5F5Q3"/>